<dbReference type="AlphaFoldDB" id="A0AAV4TFT3"/>
<evidence type="ECO:0000259" key="3">
    <source>
        <dbReference type="PROSITE" id="PS50026"/>
    </source>
</evidence>
<evidence type="ECO:0000256" key="1">
    <source>
        <dbReference type="PROSITE-ProRule" id="PRU00076"/>
    </source>
</evidence>
<dbReference type="PROSITE" id="PS50026">
    <property type="entry name" value="EGF_3"/>
    <property type="match status" value="1"/>
</dbReference>
<dbReference type="InterPro" id="IPR036179">
    <property type="entry name" value="Ig-like_dom_sf"/>
</dbReference>
<accession>A0AAV4TFT3</accession>
<evidence type="ECO:0000313" key="5">
    <source>
        <dbReference type="Proteomes" id="UP001054945"/>
    </source>
</evidence>
<keyword evidence="5" id="KW-1185">Reference proteome</keyword>
<feature type="compositionally biased region" description="Basic and acidic residues" evidence="2">
    <location>
        <begin position="166"/>
        <end position="178"/>
    </location>
</feature>
<protein>
    <recommendedName>
        <fullName evidence="3">EGF-like domain-containing protein</fullName>
    </recommendedName>
</protein>
<comment type="caution">
    <text evidence="4">The sequence shown here is derived from an EMBL/GenBank/DDBJ whole genome shotgun (WGS) entry which is preliminary data.</text>
</comment>
<evidence type="ECO:0000256" key="2">
    <source>
        <dbReference type="SAM" id="MobiDB-lite"/>
    </source>
</evidence>
<evidence type="ECO:0000313" key="4">
    <source>
        <dbReference type="EMBL" id="GIY44564.1"/>
    </source>
</evidence>
<dbReference type="InterPro" id="IPR000742">
    <property type="entry name" value="EGF"/>
</dbReference>
<feature type="compositionally biased region" description="Polar residues" evidence="2">
    <location>
        <begin position="246"/>
        <end position="266"/>
    </location>
</feature>
<gene>
    <name evidence="4" type="primary">AVEN_150849_1</name>
    <name evidence="4" type="ORF">CEXT_776031</name>
</gene>
<organism evidence="4 5">
    <name type="scientific">Caerostris extrusa</name>
    <name type="common">Bark spider</name>
    <name type="synonym">Caerostris bankana</name>
    <dbReference type="NCBI Taxonomy" id="172846"/>
    <lineage>
        <taxon>Eukaryota</taxon>
        <taxon>Metazoa</taxon>
        <taxon>Ecdysozoa</taxon>
        <taxon>Arthropoda</taxon>
        <taxon>Chelicerata</taxon>
        <taxon>Arachnida</taxon>
        <taxon>Araneae</taxon>
        <taxon>Araneomorphae</taxon>
        <taxon>Entelegynae</taxon>
        <taxon>Araneoidea</taxon>
        <taxon>Araneidae</taxon>
        <taxon>Caerostris</taxon>
    </lineage>
</organism>
<feature type="region of interest" description="Disordered" evidence="2">
    <location>
        <begin position="224"/>
        <end position="266"/>
    </location>
</feature>
<comment type="caution">
    <text evidence="1">Lacks conserved residue(s) required for the propagation of feature annotation.</text>
</comment>
<feature type="domain" description="EGF-like" evidence="3">
    <location>
        <begin position="564"/>
        <end position="604"/>
    </location>
</feature>
<keyword evidence="1" id="KW-0245">EGF-like domain</keyword>
<dbReference type="SUPFAM" id="SSF48726">
    <property type="entry name" value="Immunoglobulin"/>
    <property type="match status" value="1"/>
</dbReference>
<sequence>MVVGSGGSELRISPITEIDIDFNFFTAEVRYQFGPPSRKIHFKVRAMAIDQGLVYPGAYIMLNMPTFVSLPSESITFKWYLEKEPNILPSNMQASPSGSVLTISELRKEQEGVVACAVYTNLGILATQKRFLIKQVDENNNKLIFTATRPPTRFLDINRWRKQQESRGWRIDGKRDASKSSQLRNERKKRSLQVNGFEMSDESPLNVQDLLETNTGFYYNQENQIGLSSNGQDNSIPSSRTKKSAPSRTIQSQGNRVNPNQPDLSYTIGENQSRRLNQFNNFADAKSQYNNGKPNRRFAPSVDLNLLRNNRQMDYDYNRMGGGIGELADVNMAGNVGDGGAMVGVTGGGMDGAAVDSGGIGGFGVADVDGAASGGMVGPGGVEGVGGGMVGPGGVEGVGGGVGGVGGNIGATGGPNIVAGIGASLEAVTEQVAGTVAKIGQETVINKDIGGKVGQGAAGNAAVGTGQGIVGGVDPSAGIGQSLISASVQQGMGVGAQQGPSATSDELGIAAGTITQGVDPIKIANPPNAQINMYPESLQGIAGIQTEISIPEVEIQERDLLSMLIAECSKDSQCSLNAECVRRPDKSGFCRCLPKFEGNGIFCWENYKFKL</sequence>
<proteinExistence type="predicted"/>
<dbReference type="EMBL" id="BPLR01011162">
    <property type="protein sequence ID" value="GIY44564.1"/>
    <property type="molecule type" value="Genomic_DNA"/>
</dbReference>
<feature type="region of interest" description="Disordered" evidence="2">
    <location>
        <begin position="166"/>
        <end position="197"/>
    </location>
</feature>
<reference evidence="4 5" key="1">
    <citation type="submission" date="2021-06" db="EMBL/GenBank/DDBJ databases">
        <title>Caerostris extrusa draft genome.</title>
        <authorList>
            <person name="Kono N."/>
            <person name="Arakawa K."/>
        </authorList>
    </citation>
    <scope>NUCLEOTIDE SEQUENCE [LARGE SCALE GENOMIC DNA]</scope>
</reference>
<dbReference type="Gene3D" id="2.10.25.10">
    <property type="entry name" value="Laminin"/>
    <property type="match status" value="1"/>
</dbReference>
<dbReference type="Proteomes" id="UP001054945">
    <property type="component" value="Unassembled WGS sequence"/>
</dbReference>
<feature type="compositionally biased region" description="Polar residues" evidence="2">
    <location>
        <begin position="224"/>
        <end position="239"/>
    </location>
</feature>
<name>A0AAV4TFT3_CAEEX</name>